<evidence type="ECO:0000256" key="3">
    <source>
        <dbReference type="ARBA" id="ARBA00047418"/>
    </source>
</evidence>
<gene>
    <name evidence="8" type="ORF">HYPBUDRAFT_114662</name>
</gene>
<comment type="similarity">
    <text evidence="2">Belongs to the methyltransferase superfamily. Trimethylguanosine synthase family.</text>
</comment>
<dbReference type="Pfam" id="PF09445">
    <property type="entry name" value="Methyltransf_15"/>
    <property type="match status" value="1"/>
</dbReference>
<proteinExistence type="inferred from homology"/>
<dbReference type="OrthoDB" id="194443at2759"/>
<comment type="catalytic activity">
    <reaction evidence="5">
        <text>a 5'-end (N(2),N(7)-dimethyl 5'-triphosphoguanosine)-ribonucleoside in snRNA + S-adenosyl-L-methionine = a 5'-end (N(2),N(2),N(7)-trimethyl 5'-triphosphoguanosine)-ribonucleoside in snRNA + S-adenosyl-L-homocysteine + H(+)</text>
        <dbReference type="Rhea" id="RHEA:78479"/>
        <dbReference type="Rhea" id="RHEA-COMP:19087"/>
        <dbReference type="Rhea" id="RHEA-COMP:19089"/>
        <dbReference type="ChEBI" id="CHEBI:15378"/>
        <dbReference type="ChEBI" id="CHEBI:57856"/>
        <dbReference type="ChEBI" id="CHEBI:59789"/>
        <dbReference type="ChEBI" id="CHEBI:167623"/>
        <dbReference type="ChEBI" id="CHEBI:172880"/>
    </reaction>
    <physiologicalReaction direction="left-to-right" evidence="5">
        <dbReference type="Rhea" id="RHEA:78480"/>
    </physiologicalReaction>
</comment>
<evidence type="ECO:0000256" key="5">
    <source>
        <dbReference type="ARBA" id="ARBA00048763"/>
    </source>
</evidence>
<evidence type="ECO:0000313" key="9">
    <source>
        <dbReference type="Proteomes" id="UP000095085"/>
    </source>
</evidence>
<comment type="catalytic activity">
    <reaction evidence="3">
        <text>a 5'-end (N(2),N(7)-dimethyl 5'-triphosphoguanosine)-ribonucleoside in snoRNA + S-adenosyl-L-methionine = a 5'-end (N(2),N(2),N(7)-trimethyl 5'-triphosphoguanosine)-ribonucleoside in snoRNA + S-adenosyl-L-homocysteine + H(+)</text>
        <dbReference type="Rhea" id="RHEA:78507"/>
        <dbReference type="Rhea" id="RHEA-COMP:19088"/>
        <dbReference type="Rhea" id="RHEA-COMP:19090"/>
        <dbReference type="ChEBI" id="CHEBI:15378"/>
        <dbReference type="ChEBI" id="CHEBI:57856"/>
        <dbReference type="ChEBI" id="CHEBI:59789"/>
        <dbReference type="ChEBI" id="CHEBI:167623"/>
        <dbReference type="ChEBI" id="CHEBI:172880"/>
    </reaction>
    <physiologicalReaction direction="left-to-right" evidence="3">
        <dbReference type="Rhea" id="RHEA:78508"/>
    </physiologicalReaction>
</comment>
<organism evidence="8 9">
    <name type="scientific">Hyphopichia burtonii NRRL Y-1933</name>
    <dbReference type="NCBI Taxonomy" id="984485"/>
    <lineage>
        <taxon>Eukaryota</taxon>
        <taxon>Fungi</taxon>
        <taxon>Dikarya</taxon>
        <taxon>Ascomycota</taxon>
        <taxon>Saccharomycotina</taxon>
        <taxon>Pichiomycetes</taxon>
        <taxon>Debaryomycetaceae</taxon>
        <taxon>Hyphopichia</taxon>
    </lineage>
</organism>
<dbReference type="AlphaFoldDB" id="A0A1E4RCS6"/>
<sequence length="243" mass="28218">MEDELLMHTLHTLPSSVKKFWRKRYDIFSKYDEGIYMTSELWYSITPECTAKFTAKLMKELLDNHLNKDEYKVIDLCCGGGGNTIQFAKEFERVIAIDINPINVRCTLHNAAIYNVEDKIEPITGDWNEIHQQFHNIDFIYCSPPWGGPSYKVKGEKFDVYTMEPLNLDRLISSIIPITRNMAFCLPRNTNLEQLKELSEIYSLGLRVIKVKEYGRVISLVVIFGDIAQVKFQYNSDLQSDLQ</sequence>
<dbReference type="Gene3D" id="3.40.50.150">
    <property type="entry name" value="Vaccinia Virus protein VP39"/>
    <property type="match status" value="1"/>
</dbReference>
<dbReference type="CDD" id="cd02440">
    <property type="entry name" value="AdoMet_MTases"/>
    <property type="match status" value="1"/>
</dbReference>
<evidence type="ECO:0000313" key="8">
    <source>
        <dbReference type="EMBL" id="ODV65050.1"/>
    </source>
</evidence>
<reference evidence="9" key="1">
    <citation type="submission" date="2016-05" db="EMBL/GenBank/DDBJ databases">
        <title>Comparative genomics of biotechnologically important yeasts.</title>
        <authorList>
            <consortium name="DOE Joint Genome Institute"/>
            <person name="Riley R."/>
            <person name="Haridas S."/>
            <person name="Wolfe K.H."/>
            <person name="Lopes M.R."/>
            <person name="Hittinger C.T."/>
            <person name="Goker M."/>
            <person name="Salamov A."/>
            <person name="Wisecaver J."/>
            <person name="Long T.M."/>
            <person name="Aerts A.L."/>
            <person name="Barry K."/>
            <person name="Choi C."/>
            <person name="Clum A."/>
            <person name="Coughlan A.Y."/>
            <person name="Deshpande S."/>
            <person name="Douglass A.P."/>
            <person name="Hanson S.J."/>
            <person name="Klenk H.-P."/>
            <person name="Labutti K."/>
            <person name="Lapidus A."/>
            <person name="Lindquist E."/>
            <person name="Lipzen A."/>
            <person name="Meier-Kolthoff J.P."/>
            <person name="Ohm R.A."/>
            <person name="Otillar R.P."/>
            <person name="Pangilinan J."/>
            <person name="Peng Y."/>
            <person name="Rokas A."/>
            <person name="Rosa C.A."/>
            <person name="Scheuner C."/>
            <person name="Sibirny A.A."/>
            <person name="Slot J.C."/>
            <person name="Stielow J.B."/>
            <person name="Sun H."/>
            <person name="Kurtzman C.P."/>
            <person name="Blackwell M."/>
            <person name="Grigoriev I.V."/>
            <person name="Jeffries T.W."/>
        </authorList>
    </citation>
    <scope>NUCLEOTIDE SEQUENCE [LARGE SCALE GENOMIC DNA]</scope>
    <source>
        <strain evidence="9">NRRL Y-1933</strain>
    </source>
</reference>
<dbReference type="InterPro" id="IPR029063">
    <property type="entry name" value="SAM-dependent_MTases_sf"/>
</dbReference>
<evidence type="ECO:0000256" key="7">
    <source>
        <dbReference type="ARBA" id="ARBA00049790"/>
    </source>
</evidence>
<evidence type="ECO:0000256" key="6">
    <source>
        <dbReference type="ARBA" id="ARBA00049075"/>
    </source>
</evidence>
<keyword evidence="8" id="KW-0489">Methyltransferase</keyword>
<evidence type="ECO:0000256" key="2">
    <source>
        <dbReference type="ARBA" id="ARBA00025783"/>
    </source>
</evidence>
<dbReference type="GeneID" id="30993608"/>
<dbReference type="PANTHER" id="PTHR14741">
    <property type="entry name" value="S-ADENOSYLMETHIONINE-DEPENDENT METHYLTRANSFERASE RELATED"/>
    <property type="match status" value="1"/>
</dbReference>
<comment type="catalytic activity">
    <reaction evidence="4">
        <text>a 5'-end (N(7)-methyl 5'-triphosphoguanosine)-ribonucleoside in snoRNA + S-adenosyl-L-methionine = a 5'-end (N(2),N(7)-dimethyl 5'-triphosphoguanosine)-ribonucleoside in snoRNA + S-adenosyl-L-homocysteine + H(+)</text>
        <dbReference type="Rhea" id="RHEA:78475"/>
        <dbReference type="Rhea" id="RHEA-COMP:19086"/>
        <dbReference type="Rhea" id="RHEA-COMP:19088"/>
        <dbReference type="ChEBI" id="CHEBI:15378"/>
        <dbReference type="ChEBI" id="CHEBI:57856"/>
        <dbReference type="ChEBI" id="CHEBI:59789"/>
        <dbReference type="ChEBI" id="CHEBI:156461"/>
        <dbReference type="ChEBI" id="CHEBI:172880"/>
    </reaction>
    <physiologicalReaction direction="left-to-right" evidence="4">
        <dbReference type="Rhea" id="RHEA:78476"/>
    </physiologicalReaction>
</comment>
<dbReference type="EMBL" id="KV454545">
    <property type="protein sequence ID" value="ODV65050.1"/>
    <property type="molecule type" value="Genomic_DNA"/>
</dbReference>
<evidence type="ECO:0000256" key="4">
    <source>
        <dbReference type="ARBA" id="ARBA00048740"/>
    </source>
</evidence>
<name>A0A1E4RCS6_9ASCO</name>
<dbReference type="STRING" id="984485.A0A1E4RCS6"/>
<keyword evidence="9" id="KW-1185">Reference proteome</keyword>
<accession>A0A1E4RCS6</accession>
<protein>
    <recommendedName>
        <fullName evidence="1">Trimethylguanosine synthase</fullName>
    </recommendedName>
    <alternativeName>
        <fullName evidence="7">Cap-specific guanine-N(2) methyltransferase</fullName>
    </alternativeName>
</protein>
<dbReference type="InterPro" id="IPR019012">
    <property type="entry name" value="RNA_cap_Gua-N2-MeTrfase"/>
</dbReference>
<dbReference type="GO" id="GO:0071164">
    <property type="term" value="F:RNA cap trimethylguanosine synthase activity"/>
    <property type="evidence" value="ECO:0007669"/>
    <property type="project" value="TreeGrafter"/>
</dbReference>
<comment type="catalytic activity">
    <reaction evidence="6">
        <text>a 5'-end (N(7)-methyl 5'-triphosphoguanosine)-ribonucleoside in snRNA + S-adenosyl-L-methionine = a 5'-end (N(2),N(7)-dimethyl 5'-triphosphoguanosine)-ribonucleoside in snRNA + S-adenosyl-L-homocysteine + H(+)</text>
        <dbReference type="Rhea" id="RHEA:78471"/>
        <dbReference type="Rhea" id="RHEA-COMP:19085"/>
        <dbReference type="Rhea" id="RHEA-COMP:19087"/>
        <dbReference type="ChEBI" id="CHEBI:15378"/>
        <dbReference type="ChEBI" id="CHEBI:57856"/>
        <dbReference type="ChEBI" id="CHEBI:59789"/>
        <dbReference type="ChEBI" id="CHEBI:156461"/>
        <dbReference type="ChEBI" id="CHEBI:172880"/>
    </reaction>
    <physiologicalReaction direction="left-to-right" evidence="6">
        <dbReference type="Rhea" id="RHEA:78472"/>
    </physiologicalReaction>
</comment>
<keyword evidence="8" id="KW-0808">Transferase</keyword>
<evidence type="ECO:0000256" key="1">
    <source>
        <dbReference type="ARBA" id="ARBA00018517"/>
    </source>
</evidence>
<dbReference type="PANTHER" id="PTHR14741:SF32">
    <property type="entry name" value="TRIMETHYLGUANOSINE SYNTHASE"/>
    <property type="match status" value="1"/>
</dbReference>
<dbReference type="Proteomes" id="UP000095085">
    <property type="component" value="Unassembled WGS sequence"/>
</dbReference>
<dbReference type="SUPFAM" id="SSF53335">
    <property type="entry name" value="S-adenosyl-L-methionine-dependent methyltransferases"/>
    <property type="match status" value="1"/>
</dbReference>
<dbReference type="GO" id="GO:0005634">
    <property type="term" value="C:nucleus"/>
    <property type="evidence" value="ECO:0007669"/>
    <property type="project" value="TreeGrafter"/>
</dbReference>
<dbReference type="RefSeq" id="XP_020074117.1">
    <property type="nucleotide sequence ID" value="XM_020219058.1"/>
</dbReference>